<name>A0AAV6HJD2_9TELE</name>
<evidence type="ECO:0000256" key="1">
    <source>
        <dbReference type="SAM" id="SignalP"/>
    </source>
</evidence>
<protein>
    <recommendedName>
        <fullName evidence="4">NADH dehydrogenase subunit 3</fullName>
    </recommendedName>
</protein>
<evidence type="ECO:0008006" key="4">
    <source>
        <dbReference type="Google" id="ProtNLM"/>
    </source>
</evidence>
<keyword evidence="3" id="KW-1185">Reference proteome</keyword>
<accession>A0AAV6HJD2</accession>
<dbReference type="EMBL" id="JADWDJ010000001">
    <property type="protein sequence ID" value="KAG5285577.1"/>
    <property type="molecule type" value="Genomic_DNA"/>
</dbReference>
<evidence type="ECO:0000313" key="2">
    <source>
        <dbReference type="EMBL" id="KAG5285577.1"/>
    </source>
</evidence>
<feature type="signal peptide" evidence="1">
    <location>
        <begin position="1"/>
        <end position="27"/>
    </location>
</feature>
<feature type="chain" id="PRO_5043730957" description="NADH dehydrogenase subunit 3" evidence="1">
    <location>
        <begin position="28"/>
        <end position="58"/>
    </location>
</feature>
<sequence>MNYTMDITMMIPVALLLFLAFLGLINADMITPDSTEVSHVEGSGLTLSCSYSSSNPQS</sequence>
<dbReference type="Proteomes" id="UP000823561">
    <property type="component" value="Chromosome 1"/>
</dbReference>
<dbReference type="AlphaFoldDB" id="A0AAV6HJD2"/>
<organism evidence="2 3">
    <name type="scientific">Alosa alosa</name>
    <name type="common">allis shad</name>
    <dbReference type="NCBI Taxonomy" id="278164"/>
    <lineage>
        <taxon>Eukaryota</taxon>
        <taxon>Metazoa</taxon>
        <taxon>Chordata</taxon>
        <taxon>Craniata</taxon>
        <taxon>Vertebrata</taxon>
        <taxon>Euteleostomi</taxon>
        <taxon>Actinopterygii</taxon>
        <taxon>Neopterygii</taxon>
        <taxon>Teleostei</taxon>
        <taxon>Clupei</taxon>
        <taxon>Clupeiformes</taxon>
        <taxon>Clupeoidei</taxon>
        <taxon>Clupeidae</taxon>
        <taxon>Alosa</taxon>
    </lineage>
</organism>
<reference evidence="2 3" key="1">
    <citation type="submission" date="2020-10" db="EMBL/GenBank/DDBJ databases">
        <title>Chromosome-scale genome assembly of the Allis shad, Alosa alosa.</title>
        <authorList>
            <person name="Margot Z."/>
            <person name="Christophe K."/>
            <person name="Cabau C."/>
            <person name="Louis A."/>
            <person name="Berthelot C."/>
            <person name="Parey E."/>
            <person name="Roest Crollius H."/>
            <person name="Montfort J."/>
            <person name="Robinson-Rechavi M."/>
            <person name="Bucao C."/>
            <person name="Bouchez O."/>
            <person name="Gislard M."/>
            <person name="Lluch J."/>
            <person name="Milhes M."/>
            <person name="Lampietro C."/>
            <person name="Lopez Roques C."/>
            <person name="Donnadieu C."/>
            <person name="Braasch I."/>
            <person name="Desvignes T."/>
            <person name="Postlethwait J."/>
            <person name="Bobe J."/>
            <person name="Guiguen Y."/>
        </authorList>
    </citation>
    <scope>NUCLEOTIDE SEQUENCE [LARGE SCALE GENOMIC DNA]</scope>
    <source>
        <strain evidence="2">M-15738</strain>
        <tissue evidence="2">Blood</tissue>
    </source>
</reference>
<comment type="caution">
    <text evidence="2">The sequence shown here is derived from an EMBL/GenBank/DDBJ whole genome shotgun (WGS) entry which is preliminary data.</text>
</comment>
<keyword evidence="1" id="KW-0732">Signal</keyword>
<evidence type="ECO:0000313" key="3">
    <source>
        <dbReference type="Proteomes" id="UP000823561"/>
    </source>
</evidence>
<gene>
    <name evidence="2" type="ORF">AALO_G00004980</name>
</gene>
<proteinExistence type="predicted"/>